<dbReference type="Proteomes" id="UP001529272">
    <property type="component" value="Unassembled WGS sequence"/>
</dbReference>
<dbReference type="Pfam" id="PF14534">
    <property type="entry name" value="DUF4440"/>
    <property type="match status" value="1"/>
</dbReference>
<proteinExistence type="predicted"/>
<accession>A0ABT7PAJ9</accession>
<dbReference type="NCBIfam" id="TIGR02246">
    <property type="entry name" value="SgcJ/EcaC family oxidoreductase"/>
    <property type="match status" value="1"/>
</dbReference>
<reference evidence="3" key="2">
    <citation type="submission" date="2023-06" db="EMBL/GenBank/DDBJ databases">
        <title>Itaconate inhibition of nontuberculous mycobacteria.</title>
        <authorList>
            <person name="Spilker T."/>
        </authorList>
    </citation>
    <scope>NUCLEOTIDE SEQUENCE [LARGE SCALE GENOMIC DNA]</scope>
    <source>
        <strain evidence="3">FLAC1071</strain>
    </source>
</reference>
<name>A0ABT7PAJ9_MYCIT</name>
<dbReference type="Gene3D" id="3.10.450.50">
    <property type="match status" value="1"/>
</dbReference>
<reference evidence="2 3" key="1">
    <citation type="submission" date="2023-06" db="EMBL/GenBank/DDBJ databases">
        <title>Itaconate inhibition of nontuberculous mycobacteria.</title>
        <authorList>
            <person name="Breen P."/>
            <person name="Zimbric M."/>
            <person name="Caverly L."/>
        </authorList>
    </citation>
    <scope>NUCLEOTIDE SEQUENCE [LARGE SCALE GENOMIC DNA]</scope>
    <source>
        <strain evidence="2 3">FLAC1071</strain>
    </source>
</reference>
<evidence type="ECO:0000259" key="1">
    <source>
        <dbReference type="Pfam" id="PF14534"/>
    </source>
</evidence>
<gene>
    <name evidence="2" type="ORF">QRB35_30805</name>
</gene>
<organism evidence="2 3">
    <name type="scientific">Mycobacterium intracellulare subsp. chimaera</name>
    <dbReference type="NCBI Taxonomy" id="222805"/>
    <lineage>
        <taxon>Bacteria</taxon>
        <taxon>Bacillati</taxon>
        <taxon>Actinomycetota</taxon>
        <taxon>Actinomycetes</taxon>
        <taxon>Mycobacteriales</taxon>
        <taxon>Mycobacteriaceae</taxon>
        <taxon>Mycobacterium</taxon>
        <taxon>Mycobacterium avium complex (MAC)</taxon>
    </lineage>
</organism>
<comment type="caution">
    <text evidence="2">The sequence shown here is derived from an EMBL/GenBank/DDBJ whole genome shotgun (WGS) entry which is preliminary data.</text>
</comment>
<dbReference type="SUPFAM" id="SSF54427">
    <property type="entry name" value="NTF2-like"/>
    <property type="match status" value="1"/>
</dbReference>
<keyword evidence="3" id="KW-1185">Reference proteome</keyword>
<dbReference type="InterPro" id="IPR032710">
    <property type="entry name" value="NTF2-like_dom_sf"/>
</dbReference>
<feature type="domain" description="DUF4440" evidence="1">
    <location>
        <begin position="16"/>
        <end position="132"/>
    </location>
</feature>
<evidence type="ECO:0000313" key="2">
    <source>
        <dbReference type="EMBL" id="MDM3930321.1"/>
    </source>
</evidence>
<evidence type="ECO:0000313" key="3">
    <source>
        <dbReference type="Proteomes" id="UP001529272"/>
    </source>
</evidence>
<protein>
    <submittedName>
        <fullName evidence="2">SgcJ/EcaC family oxidoreductase</fullName>
    </submittedName>
</protein>
<dbReference type="EMBL" id="JASZZX010000075">
    <property type="protein sequence ID" value="MDM3930321.1"/>
    <property type="molecule type" value="Genomic_DNA"/>
</dbReference>
<dbReference type="InterPro" id="IPR011944">
    <property type="entry name" value="Steroid_delta5-4_isomerase"/>
</dbReference>
<sequence>MTDQRHTTAAADEAAIRDLIARQINSWNAGGGAAYAHTYTPDGDCVSFLGGHHQGRYAIAASGEAPSAGTLFAKLLRRTQLDVEITHLRFLTSDVAVIHANGGLAKPGRRPSRRTRRTNTSVAVRTGDGWLLAATHNTTQRPLAQKLLTAATGRAR</sequence>
<dbReference type="InterPro" id="IPR027843">
    <property type="entry name" value="DUF4440"/>
</dbReference>
<dbReference type="RefSeq" id="WP_069953977.1">
    <property type="nucleotide sequence ID" value="NZ_CP012886.2"/>
</dbReference>